<organism evidence="1 2">
    <name type="scientific">Candidatus Ryanbacteria bacterium RIFCSPHIGHO2_01_FULL_48_27</name>
    <dbReference type="NCBI Taxonomy" id="1802115"/>
    <lineage>
        <taxon>Bacteria</taxon>
        <taxon>Candidatus Ryaniibacteriota</taxon>
    </lineage>
</organism>
<gene>
    <name evidence="1" type="ORF">A2756_01055</name>
</gene>
<dbReference type="STRING" id="1802115.A2756_01055"/>
<evidence type="ECO:0000313" key="1">
    <source>
        <dbReference type="EMBL" id="OGZ45200.1"/>
    </source>
</evidence>
<accession>A0A1G2G5I8</accession>
<evidence type="ECO:0000313" key="2">
    <source>
        <dbReference type="Proteomes" id="UP000177785"/>
    </source>
</evidence>
<proteinExistence type="predicted"/>
<protein>
    <submittedName>
        <fullName evidence="1">Uncharacterized protein</fullName>
    </submittedName>
</protein>
<comment type="caution">
    <text evidence="1">The sequence shown here is derived from an EMBL/GenBank/DDBJ whole genome shotgun (WGS) entry which is preliminary data.</text>
</comment>
<dbReference type="Proteomes" id="UP000177785">
    <property type="component" value="Unassembled WGS sequence"/>
</dbReference>
<dbReference type="AlphaFoldDB" id="A0A1G2G5I8"/>
<reference evidence="1 2" key="1">
    <citation type="journal article" date="2016" name="Nat. Commun.">
        <title>Thousands of microbial genomes shed light on interconnected biogeochemical processes in an aquifer system.</title>
        <authorList>
            <person name="Anantharaman K."/>
            <person name="Brown C.T."/>
            <person name="Hug L.A."/>
            <person name="Sharon I."/>
            <person name="Castelle C.J."/>
            <person name="Probst A.J."/>
            <person name="Thomas B.C."/>
            <person name="Singh A."/>
            <person name="Wilkins M.J."/>
            <person name="Karaoz U."/>
            <person name="Brodie E.L."/>
            <person name="Williams K.H."/>
            <person name="Hubbard S.S."/>
            <person name="Banfield J.F."/>
        </authorList>
    </citation>
    <scope>NUCLEOTIDE SEQUENCE [LARGE SCALE GENOMIC DNA]</scope>
</reference>
<name>A0A1G2G5I8_9BACT</name>
<sequence length="122" mass="14105">MAEEKNLEPCLVTEYLAEPSMLAGVKLRRKYPDIENMLAYGGEVKKLPGRGIGVYYPGHANRWRNIDSHERYAYPDEIVFDDGSAQARIRRIRKQFDLTPEDVKLYKRLGLREETICSDCPV</sequence>
<dbReference type="EMBL" id="MHNL01000007">
    <property type="protein sequence ID" value="OGZ45200.1"/>
    <property type="molecule type" value="Genomic_DNA"/>
</dbReference>